<proteinExistence type="predicted"/>
<feature type="signal peptide" evidence="1">
    <location>
        <begin position="1"/>
        <end position="22"/>
    </location>
</feature>
<dbReference type="EMBL" id="CP041241">
    <property type="protein sequence ID" value="QLL66243.1"/>
    <property type="molecule type" value="Genomic_DNA"/>
</dbReference>
<feature type="chain" id="PRO_5032843397" evidence="1">
    <location>
        <begin position="23"/>
        <end position="109"/>
    </location>
</feature>
<keyword evidence="1" id="KW-0732">Signal</keyword>
<organism evidence="2 3">
    <name type="scientific">Sinorhizobium mexicanum</name>
    <dbReference type="NCBI Taxonomy" id="375549"/>
    <lineage>
        <taxon>Bacteria</taxon>
        <taxon>Pseudomonadati</taxon>
        <taxon>Pseudomonadota</taxon>
        <taxon>Alphaproteobacteria</taxon>
        <taxon>Hyphomicrobiales</taxon>
        <taxon>Rhizobiaceae</taxon>
        <taxon>Sinorhizobium/Ensifer group</taxon>
        <taxon>Sinorhizobium</taxon>
    </lineage>
</organism>
<keyword evidence="3" id="KW-1185">Reference proteome</keyword>
<dbReference type="KEGG" id="emx:FKV68_28855"/>
<reference evidence="2 3" key="1">
    <citation type="submission" date="2019-06" db="EMBL/GenBank/DDBJ databases">
        <title>Complete genome sequence of Ensifer mexicanus ITTG R7 isolated from nodules of Acacia angustissima (Mill.) Kuntze.</title>
        <authorList>
            <person name="Rincon-Rosales R."/>
            <person name="Rogel M.A."/>
            <person name="Guerrero G."/>
            <person name="Rincon-Molina C.I."/>
            <person name="Lopez-Lopez A."/>
            <person name="Martinez-Romero E."/>
        </authorList>
    </citation>
    <scope>NUCLEOTIDE SEQUENCE [LARGE SCALE GENOMIC DNA]</scope>
    <source>
        <strain evidence="2 3">ITTG R7</strain>
        <plasmid evidence="3">pemeittgr7c</plasmid>
    </source>
</reference>
<keyword evidence="2" id="KW-0614">Plasmid</keyword>
<name>A0A859QHD1_9HYPH</name>
<protein>
    <submittedName>
        <fullName evidence="2">Uncharacterized protein</fullName>
    </submittedName>
</protein>
<accession>A0A859QHD1</accession>
<evidence type="ECO:0000256" key="1">
    <source>
        <dbReference type="SAM" id="SignalP"/>
    </source>
</evidence>
<evidence type="ECO:0000313" key="3">
    <source>
        <dbReference type="Proteomes" id="UP000510721"/>
    </source>
</evidence>
<geneLocation type="plasmid" evidence="3">
    <name>pemeittgr7c</name>
</geneLocation>
<sequence length="109" mass="11779">MSLVAVFFVGAWVLLIAPNARAHDALPTAAQPHGWSYPLSCCSGYDCREVAYHAVAERPEGYVIKGTGEVITYTDSRIKNSPDGLFHWCSAAGAKDGHTICLFVPPHGY</sequence>
<dbReference type="AlphaFoldDB" id="A0A859QHD1"/>
<dbReference type="Proteomes" id="UP000510721">
    <property type="component" value="Plasmid pEmeITTGR7c"/>
</dbReference>
<gene>
    <name evidence="2" type="ORF">FKV68_28855</name>
</gene>
<evidence type="ECO:0000313" key="2">
    <source>
        <dbReference type="EMBL" id="QLL66243.1"/>
    </source>
</evidence>